<proteinExistence type="predicted"/>
<dbReference type="Proteomes" id="UP000298112">
    <property type="component" value="Unassembled WGS sequence"/>
</dbReference>
<comment type="caution">
    <text evidence="2">The sequence shown here is derived from an EMBL/GenBank/DDBJ whole genome shotgun (WGS) entry which is preliminary data.</text>
</comment>
<dbReference type="EMBL" id="RQHF01000028">
    <property type="protein sequence ID" value="TGM52291.1"/>
    <property type="molecule type" value="Genomic_DNA"/>
</dbReference>
<evidence type="ECO:0000313" key="3">
    <source>
        <dbReference type="Proteomes" id="UP000298112"/>
    </source>
</evidence>
<evidence type="ECO:0000256" key="1">
    <source>
        <dbReference type="SAM" id="MobiDB-lite"/>
    </source>
</evidence>
<sequence>MVTFLTICGVLFTAAFFLYALSAVDNQSLDKKEKERLAKEGSLRVGDPRKVYGKQKDPNLPQIRLCPVCGTVLRKDEFLYAAISTYTNSEGKKQAQIYGCKYCYLILDSERKPTDSSEVPNVKDNGFGPPAPTDEL</sequence>
<organism evidence="2 3">
    <name type="scientific">Leptospira vanthielii</name>
    <dbReference type="NCBI Taxonomy" id="293085"/>
    <lineage>
        <taxon>Bacteria</taxon>
        <taxon>Pseudomonadati</taxon>
        <taxon>Spirochaetota</taxon>
        <taxon>Spirochaetia</taxon>
        <taxon>Leptospirales</taxon>
        <taxon>Leptospiraceae</taxon>
        <taxon>Leptospira</taxon>
    </lineage>
</organism>
<keyword evidence="3" id="KW-1185">Reference proteome</keyword>
<evidence type="ECO:0000313" key="2">
    <source>
        <dbReference type="EMBL" id="TGM52291.1"/>
    </source>
</evidence>
<protein>
    <submittedName>
        <fullName evidence="2">Uncharacterized protein</fullName>
    </submittedName>
</protein>
<name>A0ABY2NMM8_9LEPT</name>
<gene>
    <name evidence="2" type="ORF">EHQ95_11520</name>
</gene>
<feature type="region of interest" description="Disordered" evidence="1">
    <location>
        <begin position="113"/>
        <end position="136"/>
    </location>
</feature>
<reference evidence="3" key="1">
    <citation type="journal article" date="2019" name="PLoS Negl. Trop. Dis.">
        <title>Revisiting the worldwide diversity of Leptospira species in the environment.</title>
        <authorList>
            <person name="Vincent A.T."/>
            <person name="Schiettekatte O."/>
            <person name="Bourhy P."/>
            <person name="Veyrier F.J."/>
            <person name="Picardeau M."/>
        </authorList>
    </citation>
    <scope>NUCLEOTIDE SEQUENCE [LARGE SCALE GENOMIC DNA]</scope>
    <source>
        <strain evidence="3">201601955</strain>
    </source>
</reference>
<dbReference type="RefSeq" id="WP_002977038.1">
    <property type="nucleotide sequence ID" value="NZ_RQHF01000028.1"/>
</dbReference>
<accession>A0ABY2NMM8</accession>